<keyword evidence="2" id="KW-1185">Reference proteome</keyword>
<evidence type="ECO:0000313" key="2">
    <source>
        <dbReference type="Proteomes" id="UP000802098"/>
    </source>
</evidence>
<organism evidence="1 2">
    <name type="scientific">Rubrivivax benzoatilyticus</name>
    <dbReference type="NCBI Taxonomy" id="316997"/>
    <lineage>
        <taxon>Bacteria</taxon>
        <taxon>Pseudomonadati</taxon>
        <taxon>Pseudomonadota</taxon>
        <taxon>Betaproteobacteria</taxon>
        <taxon>Burkholderiales</taxon>
        <taxon>Sphaerotilaceae</taxon>
        <taxon>Rubrivivax</taxon>
    </lineage>
</organism>
<dbReference type="SUPFAM" id="SSF55469">
    <property type="entry name" value="FMN-dependent nitroreductase-like"/>
    <property type="match status" value="1"/>
</dbReference>
<accession>A0ABX0I026</accession>
<name>A0ABX0I026_9BURK</name>
<dbReference type="RefSeq" id="WP_009856303.1">
    <property type="nucleotide sequence ID" value="NZ_JAAOCD010000006.1"/>
</dbReference>
<protein>
    <submittedName>
        <fullName evidence="1">Molybdopterin biosynthesis protein MoeY</fullName>
    </submittedName>
</protein>
<gene>
    <name evidence="1" type="ORF">G7087_13720</name>
</gene>
<reference evidence="1 2" key="1">
    <citation type="submission" date="2020-03" db="EMBL/GenBank/DDBJ databases">
        <title>Rubrivivax benzoatilyticus JA2 (sequenced after 10 years sub-culturing).</title>
        <authorList>
            <person name="Gupta D."/>
            <person name="Chintalapati S."/>
            <person name="Chintalapati V.R."/>
        </authorList>
    </citation>
    <scope>NUCLEOTIDE SEQUENCE [LARGE SCALE GENOMIC DNA]</scope>
    <source>
        <strain evidence="1 2">JA2-Mal</strain>
    </source>
</reference>
<comment type="caution">
    <text evidence="1">The sequence shown here is derived from an EMBL/GenBank/DDBJ whole genome shotgun (WGS) entry which is preliminary data.</text>
</comment>
<dbReference type="Gene3D" id="3.40.109.10">
    <property type="entry name" value="NADH Oxidase"/>
    <property type="match status" value="2"/>
</dbReference>
<proteinExistence type="predicted"/>
<dbReference type="Proteomes" id="UP000802098">
    <property type="component" value="Unassembled WGS sequence"/>
</dbReference>
<evidence type="ECO:0000313" key="1">
    <source>
        <dbReference type="EMBL" id="NHK99439.1"/>
    </source>
</evidence>
<dbReference type="EMBL" id="JAAOCD010000006">
    <property type="protein sequence ID" value="NHK99439.1"/>
    <property type="molecule type" value="Genomic_DNA"/>
</dbReference>
<sequence>MPHDTAVTTAADRAPIELVLDAARWAPSGDNTQPWRFERLGDDAALLHGHDTREHCVYDLDGRPSQVAIGALIETAAIAASAHGWRLDASRQPGPDERPTYRLQLVADAGVAPDPLAAVIEQRSVQRKPFRRTPLDAAQRQALEASVGAGHAVRWIEGGARRAMAGLLFRSARLRLTTPEAWRVHRDIIEWGARYSRDRVPDQALGANPLVLPAMRFALADWKRVQFANRFLAGTWMPRIEMDLLPALGCAAHFVILAPEPPLSVQANVAGGRAMQRLWLTATALGLQLQPEMTPLIFARYAREGRPFSATPGAAEAAAEVAAGFERIAGADALARGVFVGRVGLGVPARSRSLRRDLAQLFVNRPDSAR</sequence>
<dbReference type="InterPro" id="IPR000415">
    <property type="entry name" value="Nitroreductase-like"/>
</dbReference>